<name>A0A4Y2JI37_ARAVE</name>
<proteinExistence type="predicted"/>
<evidence type="ECO:0000313" key="1">
    <source>
        <dbReference type="EMBL" id="GBM89128.1"/>
    </source>
</evidence>
<gene>
    <name evidence="1" type="ORF">AVEN_212712_1</name>
</gene>
<feature type="non-terminal residue" evidence="1">
    <location>
        <position position="1"/>
    </location>
</feature>
<dbReference type="EMBL" id="BGPR01190206">
    <property type="protein sequence ID" value="GBM89128.1"/>
    <property type="molecule type" value="Genomic_DNA"/>
</dbReference>
<keyword evidence="2" id="KW-1185">Reference proteome</keyword>
<reference evidence="1 2" key="1">
    <citation type="journal article" date="2019" name="Sci. Rep.">
        <title>Orb-weaving spider Araneus ventricosus genome elucidates the spidroin gene catalogue.</title>
        <authorList>
            <person name="Kono N."/>
            <person name="Nakamura H."/>
            <person name="Ohtoshi R."/>
            <person name="Moran D.A.P."/>
            <person name="Shinohara A."/>
            <person name="Yoshida Y."/>
            <person name="Fujiwara M."/>
            <person name="Mori M."/>
            <person name="Tomita M."/>
            <person name="Arakawa K."/>
        </authorList>
    </citation>
    <scope>NUCLEOTIDE SEQUENCE [LARGE SCALE GENOMIC DNA]</scope>
</reference>
<sequence length="60" mass="6939">QATLTQPRHPVKIKLLLSRQQSESEGGVLIVINQPQQNPSCGRFVSSSEWFYRHEKNPRH</sequence>
<dbReference type="AlphaFoldDB" id="A0A4Y2JI37"/>
<accession>A0A4Y2JI37</accession>
<evidence type="ECO:0000313" key="2">
    <source>
        <dbReference type="Proteomes" id="UP000499080"/>
    </source>
</evidence>
<comment type="caution">
    <text evidence="1">The sequence shown here is derived from an EMBL/GenBank/DDBJ whole genome shotgun (WGS) entry which is preliminary data.</text>
</comment>
<protein>
    <submittedName>
        <fullName evidence="1">Uncharacterized protein</fullName>
    </submittedName>
</protein>
<dbReference type="Proteomes" id="UP000499080">
    <property type="component" value="Unassembled WGS sequence"/>
</dbReference>
<organism evidence="1 2">
    <name type="scientific">Araneus ventricosus</name>
    <name type="common">Orbweaver spider</name>
    <name type="synonym">Epeira ventricosa</name>
    <dbReference type="NCBI Taxonomy" id="182803"/>
    <lineage>
        <taxon>Eukaryota</taxon>
        <taxon>Metazoa</taxon>
        <taxon>Ecdysozoa</taxon>
        <taxon>Arthropoda</taxon>
        <taxon>Chelicerata</taxon>
        <taxon>Arachnida</taxon>
        <taxon>Araneae</taxon>
        <taxon>Araneomorphae</taxon>
        <taxon>Entelegynae</taxon>
        <taxon>Araneoidea</taxon>
        <taxon>Araneidae</taxon>
        <taxon>Araneus</taxon>
    </lineage>
</organism>